<comment type="caution">
    <text evidence="2">The sequence shown here is derived from an EMBL/GenBank/DDBJ whole genome shotgun (WGS) entry which is preliminary data.</text>
</comment>
<gene>
    <name evidence="2" type="ORF">TNIN_453051</name>
</gene>
<reference evidence="2" key="1">
    <citation type="submission" date="2020-08" db="EMBL/GenBank/DDBJ databases">
        <title>Multicomponent nature underlies the extraordinary mechanical properties of spider dragline silk.</title>
        <authorList>
            <person name="Kono N."/>
            <person name="Nakamura H."/>
            <person name="Mori M."/>
            <person name="Yoshida Y."/>
            <person name="Ohtoshi R."/>
            <person name="Malay A.D."/>
            <person name="Moran D.A.P."/>
            <person name="Tomita M."/>
            <person name="Numata K."/>
            <person name="Arakawa K."/>
        </authorList>
    </citation>
    <scope>NUCLEOTIDE SEQUENCE</scope>
</reference>
<evidence type="ECO:0000256" key="1">
    <source>
        <dbReference type="SAM" id="MobiDB-lite"/>
    </source>
</evidence>
<keyword evidence="3" id="KW-1185">Reference proteome</keyword>
<dbReference type="EMBL" id="BMAV01014769">
    <property type="protein sequence ID" value="GFY63419.1"/>
    <property type="molecule type" value="Genomic_DNA"/>
</dbReference>
<dbReference type="Proteomes" id="UP000886998">
    <property type="component" value="Unassembled WGS sequence"/>
</dbReference>
<evidence type="ECO:0000313" key="2">
    <source>
        <dbReference type="EMBL" id="GFY63419.1"/>
    </source>
</evidence>
<protein>
    <submittedName>
        <fullName evidence="2">Uncharacterized protein</fullName>
    </submittedName>
</protein>
<sequence>MNFPLFLSQLCHPDKTFFIVPKKPKKQTKGSNLKPSPNNRGLPNKQLAHRYEKKSLRLSAFDPATFGNEGNSSSQKQWRRPVLIYCRWQNSSSSCLLVGYVHMSETICVLSVGLWPLVSYWTICIMPQLSSRR</sequence>
<feature type="region of interest" description="Disordered" evidence="1">
    <location>
        <begin position="24"/>
        <end position="46"/>
    </location>
</feature>
<feature type="compositionally biased region" description="Polar residues" evidence="1">
    <location>
        <begin position="29"/>
        <end position="41"/>
    </location>
</feature>
<evidence type="ECO:0000313" key="3">
    <source>
        <dbReference type="Proteomes" id="UP000886998"/>
    </source>
</evidence>
<organism evidence="2 3">
    <name type="scientific">Trichonephila inaurata madagascariensis</name>
    <dbReference type="NCBI Taxonomy" id="2747483"/>
    <lineage>
        <taxon>Eukaryota</taxon>
        <taxon>Metazoa</taxon>
        <taxon>Ecdysozoa</taxon>
        <taxon>Arthropoda</taxon>
        <taxon>Chelicerata</taxon>
        <taxon>Arachnida</taxon>
        <taxon>Araneae</taxon>
        <taxon>Araneomorphae</taxon>
        <taxon>Entelegynae</taxon>
        <taxon>Araneoidea</taxon>
        <taxon>Nephilidae</taxon>
        <taxon>Trichonephila</taxon>
        <taxon>Trichonephila inaurata</taxon>
    </lineage>
</organism>
<accession>A0A8X6Y5N6</accession>
<dbReference type="AlphaFoldDB" id="A0A8X6Y5N6"/>
<proteinExistence type="predicted"/>
<name>A0A8X6Y5N6_9ARAC</name>